<dbReference type="Proteomes" id="UP000593892">
    <property type="component" value="Chromosome"/>
</dbReference>
<keyword evidence="2" id="KW-0732">Signal</keyword>
<proteinExistence type="predicted"/>
<feature type="signal peptide" evidence="2">
    <location>
        <begin position="1"/>
        <end position="23"/>
    </location>
</feature>
<keyword evidence="4" id="KW-1185">Reference proteome</keyword>
<evidence type="ECO:0000256" key="2">
    <source>
        <dbReference type="SAM" id="SignalP"/>
    </source>
</evidence>
<evidence type="ECO:0000313" key="3">
    <source>
        <dbReference type="EMBL" id="QOY85389.1"/>
    </source>
</evidence>
<protein>
    <submittedName>
        <fullName evidence="3">Uncharacterized protein</fullName>
    </submittedName>
</protein>
<sequence>MRVLSRRRTIATLGASLIPSALAAPPWQTRPVEQWSEKELQRVVTDSPWAVRVSVPLTGPDGPTPGRSGSAPGLPYGRSAGAGMPMPVEHEIPFLVRWDSAKPVREALKRLNLAYPEVDEKQEGRIYVITILPGETLLSTGHIIQPEGETRKRILTSTVLRRRGQPEIHPFSVKGHYDGPALFTYFFQPAIRFAPDDGAVEFSTIAPRPLSCKFKLTEMVYEGQLAL</sequence>
<accession>A0A7S7SHV6</accession>
<reference evidence="3 4" key="1">
    <citation type="submission" date="2020-10" db="EMBL/GenBank/DDBJ databases">
        <title>Complete genome sequence of Paludibaculum fermentans P105T, a facultatively anaerobic acidobacterium capable of dissimilatory Fe(III) reduction.</title>
        <authorList>
            <person name="Dedysh S.N."/>
            <person name="Beletsky A.V."/>
            <person name="Kulichevskaya I.S."/>
            <person name="Mardanov A.V."/>
            <person name="Ravin N.V."/>
        </authorList>
    </citation>
    <scope>NUCLEOTIDE SEQUENCE [LARGE SCALE GENOMIC DNA]</scope>
    <source>
        <strain evidence="3 4">P105</strain>
    </source>
</reference>
<dbReference type="AlphaFoldDB" id="A0A7S7SHV6"/>
<organism evidence="3 4">
    <name type="scientific">Paludibaculum fermentans</name>
    <dbReference type="NCBI Taxonomy" id="1473598"/>
    <lineage>
        <taxon>Bacteria</taxon>
        <taxon>Pseudomonadati</taxon>
        <taxon>Acidobacteriota</taxon>
        <taxon>Terriglobia</taxon>
        <taxon>Bryobacterales</taxon>
        <taxon>Bryobacteraceae</taxon>
        <taxon>Paludibaculum</taxon>
    </lineage>
</organism>
<gene>
    <name evidence="3" type="ORF">IRI77_21450</name>
</gene>
<dbReference type="KEGG" id="pfer:IRI77_21450"/>
<feature type="region of interest" description="Disordered" evidence="1">
    <location>
        <begin position="54"/>
        <end position="80"/>
    </location>
</feature>
<name>A0A7S7SHV6_PALFE</name>
<dbReference type="EMBL" id="CP063849">
    <property type="protein sequence ID" value="QOY85389.1"/>
    <property type="molecule type" value="Genomic_DNA"/>
</dbReference>
<evidence type="ECO:0000256" key="1">
    <source>
        <dbReference type="SAM" id="MobiDB-lite"/>
    </source>
</evidence>
<evidence type="ECO:0000313" key="4">
    <source>
        <dbReference type="Proteomes" id="UP000593892"/>
    </source>
</evidence>
<dbReference type="RefSeq" id="WP_194447059.1">
    <property type="nucleotide sequence ID" value="NZ_CP063849.1"/>
</dbReference>
<feature type="chain" id="PRO_5032351416" evidence="2">
    <location>
        <begin position="24"/>
        <end position="227"/>
    </location>
</feature>